<dbReference type="GO" id="GO:0099503">
    <property type="term" value="C:secretory vesicle"/>
    <property type="evidence" value="ECO:0007669"/>
    <property type="project" value="EnsemblFungi"/>
</dbReference>
<dbReference type="STRING" id="1071380.I2H6T5"/>
<dbReference type="GO" id="GO:0000133">
    <property type="term" value="C:polarisome"/>
    <property type="evidence" value="ECO:0007669"/>
    <property type="project" value="EnsemblFungi"/>
</dbReference>
<dbReference type="GO" id="GO:0005934">
    <property type="term" value="C:cellular bud tip"/>
    <property type="evidence" value="ECO:0007669"/>
    <property type="project" value="EnsemblFungi"/>
</dbReference>
<gene>
    <name evidence="5" type="primary">TBLA0G01410</name>
    <name evidence="5" type="ORF">TBLA_0G01410</name>
</gene>
<feature type="compositionally biased region" description="Basic and acidic residues" evidence="3">
    <location>
        <begin position="351"/>
        <end position="362"/>
    </location>
</feature>
<dbReference type="GO" id="GO:0071474">
    <property type="term" value="P:cellular hyperosmotic response"/>
    <property type="evidence" value="ECO:0007669"/>
    <property type="project" value="EnsemblFungi"/>
</dbReference>
<dbReference type="GO" id="GO:0043332">
    <property type="term" value="C:mating projection tip"/>
    <property type="evidence" value="ECO:0007669"/>
    <property type="project" value="EnsemblFungi"/>
</dbReference>
<dbReference type="GeneID" id="14497219"/>
<dbReference type="AlphaFoldDB" id="I2H6T5"/>
<dbReference type="FunCoup" id="I2H6T5">
    <property type="interactions" value="85"/>
</dbReference>
<proteinExistence type="predicted"/>
<evidence type="ECO:0000313" key="6">
    <source>
        <dbReference type="Proteomes" id="UP000002866"/>
    </source>
</evidence>
<accession>I2H6T5</accession>
<dbReference type="SMART" id="SM00806">
    <property type="entry name" value="AIP3"/>
    <property type="match status" value="1"/>
</dbReference>
<dbReference type="KEGG" id="tbl:TBLA_0G01410"/>
<dbReference type="PANTHER" id="PTHR22741">
    <property type="entry name" value="P140CAP/SNIP-RELATED"/>
    <property type="match status" value="1"/>
</dbReference>
<dbReference type="eggNOG" id="ENOG502QS95">
    <property type="taxonomic scope" value="Eukaryota"/>
</dbReference>
<dbReference type="Pfam" id="PF23153">
    <property type="entry name" value="Aip3p_Bud6_N"/>
    <property type="match status" value="1"/>
</dbReference>
<feature type="compositionally biased region" description="Low complexity" evidence="3">
    <location>
        <begin position="141"/>
        <end position="177"/>
    </location>
</feature>
<keyword evidence="6" id="KW-1185">Reference proteome</keyword>
<dbReference type="GO" id="GO:0007124">
    <property type="term" value="P:pseudohyphal growth"/>
    <property type="evidence" value="ECO:0007669"/>
    <property type="project" value="EnsemblFungi"/>
</dbReference>
<dbReference type="GO" id="GO:0090338">
    <property type="term" value="P:positive regulation of formin-nucleated actin cable assembly"/>
    <property type="evidence" value="ECO:0007669"/>
    <property type="project" value="EnsemblFungi"/>
</dbReference>
<dbReference type="GO" id="GO:0005519">
    <property type="term" value="F:cytoskeletal regulatory protein binding"/>
    <property type="evidence" value="ECO:0007669"/>
    <property type="project" value="EnsemblFungi"/>
</dbReference>
<dbReference type="GO" id="GO:0005935">
    <property type="term" value="C:cellular bud neck"/>
    <property type="evidence" value="ECO:0007669"/>
    <property type="project" value="EnsemblFungi"/>
</dbReference>
<dbReference type="GO" id="GO:0003779">
    <property type="term" value="F:actin binding"/>
    <property type="evidence" value="ECO:0007669"/>
    <property type="project" value="EnsemblFungi"/>
</dbReference>
<feature type="coiled-coil region" evidence="2">
    <location>
        <begin position="593"/>
        <end position="646"/>
    </location>
</feature>
<dbReference type="GO" id="GO:0032880">
    <property type="term" value="P:regulation of protein localization"/>
    <property type="evidence" value="ECO:0007669"/>
    <property type="project" value="EnsemblFungi"/>
</dbReference>
<feature type="compositionally biased region" description="Polar residues" evidence="3">
    <location>
        <begin position="178"/>
        <end position="209"/>
    </location>
</feature>
<dbReference type="Proteomes" id="UP000002866">
    <property type="component" value="Chromosome 7"/>
</dbReference>
<evidence type="ECO:0000259" key="4">
    <source>
        <dbReference type="SMART" id="SM00806"/>
    </source>
</evidence>
<dbReference type="HOGENOM" id="CLU_005287_0_0_1"/>
<keyword evidence="1 2" id="KW-0175">Coiled coil</keyword>
<dbReference type="GO" id="GO:0000131">
    <property type="term" value="C:incipient cellular bud site"/>
    <property type="evidence" value="ECO:0007669"/>
    <property type="project" value="EnsemblFungi"/>
</dbReference>
<dbReference type="InterPro" id="IPR005613">
    <property type="entry name" value="AIP3_C"/>
</dbReference>
<dbReference type="GO" id="GO:0051017">
    <property type="term" value="P:actin filament bundle assembly"/>
    <property type="evidence" value="ECO:0007669"/>
    <property type="project" value="EnsemblFungi"/>
</dbReference>
<feature type="region of interest" description="Disordered" evidence="3">
    <location>
        <begin position="502"/>
        <end position="522"/>
    </location>
</feature>
<protein>
    <recommendedName>
        <fullName evidence="4">Actin interacting protein 3 C-terminal domain-containing protein</fullName>
    </recommendedName>
</protein>
<evidence type="ECO:0000256" key="1">
    <source>
        <dbReference type="ARBA" id="ARBA00023054"/>
    </source>
</evidence>
<dbReference type="GO" id="GO:0005816">
    <property type="term" value="C:spindle pole body"/>
    <property type="evidence" value="ECO:0007669"/>
    <property type="project" value="EnsemblFungi"/>
</dbReference>
<dbReference type="GO" id="GO:0007121">
    <property type="term" value="P:bipolar cellular bud site selection"/>
    <property type="evidence" value="ECO:0007669"/>
    <property type="project" value="EnsemblFungi"/>
</dbReference>
<dbReference type="GO" id="GO:0007118">
    <property type="term" value="P:budding cell apical bud growth"/>
    <property type="evidence" value="ECO:0007669"/>
    <property type="project" value="EnsemblFungi"/>
</dbReference>
<feature type="coiled-coil region" evidence="2">
    <location>
        <begin position="113"/>
        <end position="140"/>
    </location>
</feature>
<evidence type="ECO:0000313" key="5">
    <source>
        <dbReference type="EMBL" id="CCH62087.1"/>
    </source>
</evidence>
<dbReference type="OrthoDB" id="783096at2759"/>
<sequence length="810" mass="91682">MSNNPSRKSSSSTRTTSSIESMVTKLLMSTKQLLQTLTQWSKNRADEQEVSDVYVQLGNDFKVVSKYFQHAGIDVSDLGNVPLNLRRILEEALSELPSDETLNKYLPSIREIIVQLLDNLKKKQNELKMIKKAQAQAKKLSSHLSTSSSNSNYSTSSGHDTTSPRSSSSRVNSVAMSYNSLTGTPMNSPYDNALNNGPRSSITSGTSSLMPRKLSLREKLSNVQIDLQRHEEEASTPVERLPSPTAEGADALSQLKNGSSLQRRASKRYSAYHMAKLTNQTAKDAADAMNSSNPTPMLPNNNNLPSLDVITGFSSSTSPPINKKTSHADDAITQLPPKIPSARPKAIHSSDGTEKILDNEKKKSDSTKNEYVVFLKLKDNVKKCVITKPSNLNELRLLFVEKFSYTLDDGMLPDIYVKDNTYSVFYQLDDQNFHELYDGCILELHLVTPAKIEKVEIKEEPKQLEFDLTFEKIMEAMKIEIHKSQLEILNKLKELSNTTKLNEPTADLSKAPQQKEITDNSGLSTAEANKVKNMKHQISILRQIHKEDDKLMKATFSNIVDKIEQFKALSVNSSESGSNEYMEKSKNEVSDISDALLSKVDDLQDNIELLRKDVADRGVRPSEKKINSVEKELESATINLENLRKLLDTEKPHWKKHWENLLNEVCEDQQFLALQVELISDLETDLQKSMETFKLVKLCCEERKKNPNRPKMVPILPATKPGEAHDVREKLLNDVQSMIPDHESRIDALERAEKLWEKERIYKDKNTKFENELGTFVQQSNLKNAGGIEEVDRMRDEKDKEHFRVMYEGF</sequence>
<dbReference type="Gene3D" id="1.20.58.1540">
    <property type="entry name" value="Actin interacting protein 3, C-terminal domain"/>
    <property type="match status" value="1"/>
</dbReference>
<dbReference type="InterPro" id="IPR056279">
    <property type="entry name" value="Aip3p_Bud6_N"/>
</dbReference>
<dbReference type="OMA" id="WSRKQAS"/>
<dbReference type="PANTHER" id="PTHR22741:SF10">
    <property type="entry name" value="COILED-COIL DOMAIN-CONTAINING PROTEIN CG32809"/>
    <property type="match status" value="1"/>
</dbReference>
<name>I2H6T5_HENB6</name>
<dbReference type="InterPro" id="IPR051825">
    <property type="entry name" value="SRCIN1"/>
</dbReference>
<feature type="region of interest" description="Disordered" evidence="3">
    <location>
        <begin position="334"/>
        <end position="362"/>
    </location>
</feature>
<dbReference type="InterPro" id="IPR022782">
    <property type="entry name" value="AIP3-like_C"/>
</dbReference>
<organism evidence="5 6">
    <name type="scientific">Henningerozyma blattae (strain ATCC 34711 / CBS 6284 / DSM 70876 / NBRC 10599 / NRRL Y-10934 / UCD 77-7)</name>
    <name type="common">Yeast</name>
    <name type="synonym">Tetrapisispora blattae</name>
    <dbReference type="NCBI Taxonomy" id="1071380"/>
    <lineage>
        <taxon>Eukaryota</taxon>
        <taxon>Fungi</taxon>
        <taxon>Dikarya</taxon>
        <taxon>Ascomycota</taxon>
        <taxon>Saccharomycotina</taxon>
        <taxon>Saccharomycetes</taxon>
        <taxon>Saccharomycetales</taxon>
        <taxon>Saccharomycetaceae</taxon>
        <taxon>Henningerozyma</taxon>
    </lineage>
</organism>
<dbReference type="EMBL" id="HE806322">
    <property type="protein sequence ID" value="CCH62087.1"/>
    <property type="molecule type" value="Genomic_DNA"/>
</dbReference>
<evidence type="ECO:0000256" key="2">
    <source>
        <dbReference type="SAM" id="Coils"/>
    </source>
</evidence>
<dbReference type="Pfam" id="PF03915">
    <property type="entry name" value="AIP3"/>
    <property type="match status" value="1"/>
</dbReference>
<dbReference type="GO" id="GO:0008047">
    <property type="term" value="F:enzyme activator activity"/>
    <property type="evidence" value="ECO:0007669"/>
    <property type="project" value="EnsemblFungi"/>
</dbReference>
<evidence type="ECO:0000256" key="3">
    <source>
        <dbReference type="SAM" id="MobiDB-lite"/>
    </source>
</evidence>
<feature type="domain" description="Actin interacting protein 3 C-terminal" evidence="4">
    <location>
        <begin position="374"/>
        <end position="800"/>
    </location>
</feature>
<dbReference type="GO" id="GO:0051127">
    <property type="term" value="P:positive regulation of actin nucleation"/>
    <property type="evidence" value="ECO:0007669"/>
    <property type="project" value="EnsemblFungi"/>
</dbReference>
<dbReference type="RefSeq" id="XP_004181606.1">
    <property type="nucleotide sequence ID" value="XM_004181558.1"/>
</dbReference>
<reference evidence="5 6" key="1">
    <citation type="journal article" date="2011" name="Proc. Natl. Acad. Sci. U.S.A.">
        <title>Evolutionary erosion of yeast sex chromosomes by mating-type switching accidents.</title>
        <authorList>
            <person name="Gordon J.L."/>
            <person name="Armisen D."/>
            <person name="Proux-Wera E."/>
            <person name="Oheigeartaigh S.S."/>
            <person name="Byrne K.P."/>
            <person name="Wolfe K.H."/>
        </authorList>
    </citation>
    <scope>NUCLEOTIDE SEQUENCE [LARGE SCALE GENOMIC DNA]</scope>
    <source>
        <strain evidence="6">ATCC 34711 / CBS 6284 / DSM 70876 / NBRC 10599 / NRRL Y-10934 / UCD 77-7</strain>
    </source>
</reference>
<dbReference type="GO" id="GO:0030953">
    <property type="term" value="P:astral microtubule organization"/>
    <property type="evidence" value="ECO:0007669"/>
    <property type="project" value="EnsemblFungi"/>
</dbReference>
<dbReference type="InParanoid" id="I2H6T5"/>
<feature type="region of interest" description="Disordered" evidence="3">
    <location>
        <begin position="141"/>
        <end position="209"/>
    </location>
</feature>